<dbReference type="AlphaFoldDB" id="Q6UUK0"/>
<organism evidence="1">
    <name type="scientific">Oryza sativa subsp. japonica</name>
    <name type="common">Rice</name>
    <dbReference type="NCBI Taxonomy" id="39947"/>
    <lineage>
        <taxon>Eukaryota</taxon>
        <taxon>Viridiplantae</taxon>
        <taxon>Streptophyta</taxon>
        <taxon>Embryophyta</taxon>
        <taxon>Tracheophyta</taxon>
        <taxon>Spermatophyta</taxon>
        <taxon>Magnoliopsida</taxon>
        <taxon>Liliopsida</taxon>
        <taxon>Poales</taxon>
        <taxon>Poaceae</taxon>
        <taxon>BOP clade</taxon>
        <taxon>Oryzoideae</taxon>
        <taxon>Oryzeae</taxon>
        <taxon>Oryzinae</taxon>
        <taxon>Oryza</taxon>
        <taxon>Oryza sativa</taxon>
    </lineage>
</organism>
<protein>
    <submittedName>
        <fullName evidence="1">Uncharacterized protein</fullName>
    </submittedName>
</protein>
<gene>
    <name evidence="1" type="ORF">OSJNBa0017M13.22</name>
</gene>
<name>Q6UUK0_ORYSJ</name>
<sequence length="127" mass="14055">MKSGNGETASHSCRSIHVVACDVCPARWFDSADSSSWRRASVHLDQALVYSSDRDDCLPSFCVWLIAAELKSGRTDNWRGTRPGNDRIPTAAGHVYMVFDLELRSSMEVLTAVEIESIEHVETDLPG</sequence>
<accession>Q6UUK0</accession>
<evidence type="ECO:0000313" key="1">
    <source>
        <dbReference type="EMBL" id="AAQ56374.1"/>
    </source>
</evidence>
<proteinExistence type="predicted"/>
<dbReference type="EMBL" id="AY360386">
    <property type="protein sequence ID" value="AAQ56374.1"/>
    <property type="molecule type" value="Genomic_DNA"/>
</dbReference>
<reference evidence="1" key="1">
    <citation type="journal article" date="2004" name="Nat. Genet.">
        <title>Sequencing of a rice centromere uncovers active genes.</title>
        <authorList>
            <person name="Nagaki K."/>
            <person name="Cheng Z."/>
            <person name="Ouyang S."/>
            <person name="Talbert P.B."/>
            <person name="Kim M."/>
            <person name="Jones K.M."/>
            <person name="Henikoff S."/>
            <person name="Buell C.R."/>
            <person name="Jiang J."/>
        </authorList>
    </citation>
    <scope>NUCLEOTIDE SEQUENCE</scope>
</reference>